<feature type="compositionally biased region" description="Basic and acidic residues" evidence="1">
    <location>
        <begin position="515"/>
        <end position="528"/>
    </location>
</feature>
<keyword evidence="3" id="KW-1185">Reference proteome</keyword>
<feature type="compositionally biased region" description="Polar residues" evidence="1">
    <location>
        <begin position="402"/>
        <end position="418"/>
    </location>
</feature>
<feature type="compositionally biased region" description="Low complexity" evidence="1">
    <location>
        <begin position="280"/>
        <end position="292"/>
    </location>
</feature>
<feature type="region of interest" description="Disordered" evidence="1">
    <location>
        <begin position="392"/>
        <end position="418"/>
    </location>
</feature>
<evidence type="ECO:0000313" key="2">
    <source>
        <dbReference type="EMBL" id="KAK4102212.1"/>
    </source>
</evidence>
<dbReference type="EMBL" id="MU863632">
    <property type="protein sequence ID" value="KAK4102212.1"/>
    <property type="molecule type" value="Genomic_DNA"/>
</dbReference>
<name>A0AAN6Q249_9PEZI</name>
<dbReference type="Proteomes" id="UP001305647">
    <property type="component" value="Unassembled WGS sequence"/>
</dbReference>
<feature type="compositionally biased region" description="Polar residues" evidence="1">
    <location>
        <begin position="190"/>
        <end position="200"/>
    </location>
</feature>
<evidence type="ECO:0000256" key="1">
    <source>
        <dbReference type="SAM" id="MobiDB-lite"/>
    </source>
</evidence>
<gene>
    <name evidence="2" type="ORF">N658DRAFT_485569</name>
</gene>
<sequence>MAEPALFPVTPQSSPRRRLAALAPAGQHGVGEAGSQDLRRQQSVRFMGPCSVQPRGHRVNASRSSVDLDRRSADGQGEGGNLDPFHAKENRSDRRLGPPQRAPPPVPLPGVAASCLDALAAGDEYYTPEDDIASAPSSYRRLHRSRSMLTGSLGARPTQNNSARFLASGSLKHRPSPTTAPRRFFRSDPNDGQSQSSPQKPTLRAPKSMSFLSSRRSQSRSSASQHPRARDTTPSNLPELPEDGSSIAEEDTPRPRYKPSSLFGSLNRQSDLKIRKSLRGSSSTETSQETGSAPQQHTQEPGTIRLKARNASRSLRIKLKSLFAAARPEEEPVLIPCQHIEARRSHGTRLNSDDEAHNKNDCGLVRSFPAKVAIIEPASTGLVHSRKASLESLKSERDRSVSGASSLTSWVDSGPSTLTSQEQQQWREWEKQRLSVIREHGAHAPSPSMRRRALGSGVFQAPDSVGENAGIPRPIVDSQRIYSALVKRMNAMNTQASEDGERQRDTLGPGNTVRPPERSSSRTPDTIRRVSPGRKLSKAFDGNATPTRSSTRASVSRGRESWEAQAYHPPATPIAGSGYNGGMNSFSGRKRSTPVTITHTHDENAADGSDAVTQEDTIADWRPRLAGSPATHLFRTGSPFRRALRKSMQEEQNAWAEQRSATRQDHSLRSEYLPEPGSDSARNAEYSESVYSSDGSDSGRVKFTAESEGTSRVESPATYRPGGCREASTASSVEWKTWLSANIDKFEPPPSPPKALSVAVARPPQPRISSTRPVPSLRGHIREQADIHDDERDYCGVNNSSDDDDDDDSVLERVGGVESGAE</sequence>
<dbReference type="AlphaFoldDB" id="A0AAN6Q249"/>
<protein>
    <submittedName>
        <fullName evidence="2">Uncharacterized protein</fullName>
    </submittedName>
</protein>
<feature type="compositionally biased region" description="Low complexity" evidence="1">
    <location>
        <begin position="208"/>
        <end position="224"/>
    </location>
</feature>
<feature type="compositionally biased region" description="Basic and acidic residues" evidence="1">
    <location>
        <begin position="697"/>
        <end position="711"/>
    </location>
</feature>
<feature type="region of interest" description="Disordered" evidence="1">
    <location>
        <begin position="743"/>
        <end position="822"/>
    </location>
</feature>
<reference evidence="2" key="1">
    <citation type="journal article" date="2023" name="Mol. Phylogenet. Evol.">
        <title>Genome-scale phylogeny and comparative genomics of the fungal order Sordariales.</title>
        <authorList>
            <person name="Hensen N."/>
            <person name="Bonometti L."/>
            <person name="Westerberg I."/>
            <person name="Brannstrom I.O."/>
            <person name="Guillou S."/>
            <person name="Cros-Aarteil S."/>
            <person name="Calhoun S."/>
            <person name="Haridas S."/>
            <person name="Kuo A."/>
            <person name="Mondo S."/>
            <person name="Pangilinan J."/>
            <person name="Riley R."/>
            <person name="LaButti K."/>
            <person name="Andreopoulos B."/>
            <person name="Lipzen A."/>
            <person name="Chen C."/>
            <person name="Yan M."/>
            <person name="Daum C."/>
            <person name="Ng V."/>
            <person name="Clum A."/>
            <person name="Steindorff A."/>
            <person name="Ohm R.A."/>
            <person name="Martin F."/>
            <person name="Silar P."/>
            <person name="Natvig D.O."/>
            <person name="Lalanne C."/>
            <person name="Gautier V."/>
            <person name="Ament-Velasquez S.L."/>
            <person name="Kruys A."/>
            <person name="Hutchinson M.I."/>
            <person name="Powell A.J."/>
            <person name="Barry K."/>
            <person name="Miller A.N."/>
            <person name="Grigoriev I.V."/>
            <person name="Debuchy R."/>
            <person name="Gladieux P."/>
            <person name="Hiltunen Thoren M."/>
            <person name="Johannesson H."/>
        </authorList>
    </citation>
    <scope>NUCLEOTIDE SEQUENCE</scope>
    <source>
        <strain evidence="2">CBS 757.83</strain>
    </source>
</reference>
<feature type="region of interest" description="Disordered" evidence="1">
    <location>
        <begin position="1"/>
        <end position="111"/>
    </location>
</feature>
<feature type="compositionally biased region" description="Polar residues" evidence="1">
    <location>
        <begin position="544"/>
        <end position="554"/>
    </location>
</feature>
<feature type="compositionally biased region" description="Low complexity" evidence="1">
    <location>
        <begin position="686"/>
        <end position="696"/>
    </location>
</feature>
<proteinExistence type="predicted"/>
<feature type="compositionally biased region" description="Basic and acidic residues" evidence="1">
    <location>
        <begin position="660"/>
        <end position="669"/>
    </location>
</feature>
<feature type="compositionally biased region" description="Basic and acidic residues" evidence="1">
    <location>
        <begin position="85"/>
        <end position="96"/>
    </location>
</feature>
<feature type="compositionally biased region" description="Basic and acidic residues" evidence="1">
    <location>
        <begin position="780"/>
        <end position="794"/>
    </location>
</feature>
<feature type="region of interest" description="Disordered" evidence="1">
    <location>
        <begin position="493"/>
        <end position="579"/>
    </location>
</feature>
<feature type="region of interest" description="Disordered" evidence="1">
    <location>
        <begin position="166"/>
        <end position="303"/>
    </location>
</feature>
<organism evidence="2 3">
    <name type="scientific">Parathielavia hyrcaniae</name>
    <dbReference type="NCBI Taxonomy" id="113614"/>
    <lineage>
        <taxon>Eukaryota</taxon>
        <taxon>Fungi</taxon>
        <taxon>Dikarya</taxon>
        <taxon>Ascomycota</taxon>
        <taxon>Pezizomycotina</taxon>
        <taxon>Sordariomycetes</taxon>
        <taxon>Sordariomycetidae</taxon>
        <taxon>Sordariales</taxon>
        <taxon>Chaetomiaceae</taxon>
        <taxon>Parathielavia</taxon>
    </lineage>
</organism>
<comment type="caution">
    <text evidence="2">The sequence shown here is derived from an EMBL/GenBank/DDBJ whole genome shotgun (WGS) entry which is preliminary data.</text>
</comment>
<evidence type="ECO:0000313" key="3">
    <source>
        <dbReference type="Proteomes" id="UP001305647"/>
    </source>
</evidence>
<reference evidence="2" key="2">
    <citation type="submission" date="2023-05" db="EMBL/GenBank/DDBJ databases">
        <authorList>
            <consortium name="Lawrence Berkeley National Laboratory"/>
            <person name="Steindorff A."/>
            <person name="Hensen N."/>
            <person name="Bonometti L."/>
            <person name="Westerberg I."/>
            <person name="Brannstrom I.O."/>
            <person name="Guillou S."/>
            <person name="Cros-Aarteil S."/>
            <person name="Calhoun S."/>
            <person name="Haridas S."/>
            <person name="Kuo A."/>
            <person name="Mondo S."/>
            <person name="Pangilinan J."/>
            <person name="Riley R."/>
            <person name="Labutti K."/>
            <person name="Andreopoulos B."/>
            <person name="Lipzen A."/>
            <person name="Chen C."/>
            <person name="Yanf M."/>
            <person name="Daum C."/>
            <person name="Ng V."/>
            <person name="Clum A."/>
            <person name="Ohm R."/>
            <person name="Martin F."/>
            <person name="Silar P."/>
            <person name="Natvig D."/>
            <person name="Lalanne C."/>
            <person name="Gautier V."/>
            <person name="Ament-Velasquez S.L."/>
            <person name="Kruys A."/>
            <person name="Hutchinson M.I."/>
            <person name="Powell A.J."/>
            <person name="Barry K."/>
            <person name="Miller A.N."/>
            <person name="Grigoriev I.V."/>
            <person name="Debuchy R."/>
            <person name="Gladieux P."/>
            <person name="Thoren M.H."/>
            <person name="Johannesson H."/>
        </authorList>
    </citation>
    <scope>NUCLEOTIDE SEQUENCE</scope>
    <source>
        <strain evidence="2">CBS 757.83</strain>
    </source>
</reference>
<feature type="region of interest" description="Disordered" evidence="1">
    <location>
        <begin position="646"/>
        <end position="731"/>
    </location>
</feature>
<accession>A0AAN6Q249</accession>